<keyword evidence="2" id="KW-0812">Transmembrane</keyword>
<keyword evidence="2" id="KW-0472">Membrane</keyword>
<dbReference type="EMBL" id="CAJVAX010000023">
    <property type="protein sequence ID" value="CAG7658102.1"/>
    <property type="molecule type" value="Genomic_DNA"/>
</dbReference>
<evidence type="ECO:0000256" key="1">
    <source>
        <dbReference type="SAM" id="MobiDB-lite"/>
    </source>
</evidence>
<accession>A0A9W4MKH2</accession>
<proteinExistence type="predicted"/>
<gene>
    <name evidence="4" type="ORF">SBRY_90148</name>
</gene>
<organism evidence="4 5">
    <name type="scientific">Actinacidiphila bryophytorum</name>
    <dbReference type="NCBI Taxonomy" id="1436133"/>
    <lineage>
        <taxon>Bacteria</taxon>
        <taxon>Bacillati</taxon>
        <taxon>Actinomycetota</taxon>
        <taxon>Actinomycetes</taxon>
        <taxon>Kitasatosporales</taxon>
        <taxon>Streptomycetaceae</taxon>
        <taxon>Actinacidiphila</taxon>
    </lineage>
</organism>
<reference evidence="4" key="1">
    <citation type="submission" date="2021-06" db="EMBL/GenBank/DDBJ databases">
        <authorList>
            <person name="Arsene-Ploetze F."/>
        </authorList>
    </citation>
    <scope>NUCLEOTIDE SEQUENCE</scope>
    <source>
        <strain evidence="4">SBRY1</strain>
    </source>
</reference>
<dbReference type="Proteomes" id="UP001153328">
    <property type="component" value="Unassembled WGS sequence"/>
</dbReference>
<evidence type="ECO:0000313" key="5">
    <source>
        <dbReference type="Proteomes" id="UP001153328"/>
    </source>
</evidence>
<protein>
    <recommendedName>
        <fullName evidence="3">DUF8017 domain-containing protein</fullName>
    </recommendedName>
</protein>
<dbReference type="AlphaFoldDB" id="A0A9W4MKH2"/>
<evidence type="ECO:0000313" key="4">
    <source>
        <dbReference type="EMBL" id="CAG7658102.1"/>
    </source>
</evidence>
<comment type="caution">
    <text evidence="4">The sequence shown here is derived from an EMBL/GenBank/DDBJ whole genome shotgun (WGS) entry which is preliminary data.</text>
</comment>
<dbReference type="InterPro" id="IPR058330">
    <property type="entry name" value="DUF8017"/>
</dbReference>
<feature type="region of interest" description="Disordered" evidence="1">
    <location>
        <begin position="150"/>
        <end position="208"/>
    </location>
</feature>
<dbReference type="RefSeq" id="WP_205046290.1">
    <property type="nucleotide sequence ID" value="NZ_CAJVAX010000023.1"/>
</dbReference>
<keyword evidence="5" id="KW-1185">Reference proteome</keyword>
<feature type="compositionally biased region" description="Pro residues" evidence="1">
    <location>
        <begin position="51"/>
        <end position="64"/>
    </location>
</feature>
<feature type="transmembrane region" description="Helical" evidence="2">
    <location>
        <begin position="125"/>
        <end position="146"/>
    </location>
</feature>
<feature type="region of interest" description="Disordered" evidence="1">
    <location>
        <begin position="1"/>
        <end position="121"/>
    </location>
</feature>
<evidence type="ECO:0000256" key="2">
    <source>
        <dbReference type="SAM" id="Phobius"/>
    </source>
</evidence>
<feature type="compositionally biased region" description="Low complexity" evidence="1">
    <location>
        <begin position="13"/>
        <end position="28"/>
    </location>
</feature>
<feature type="compositionally biased region" description="Low complexity" evidence="1">
    <location>
        <begin position="65"/>
        <end position="102"/>
    </location>
</feature>
<feature type="compositionally biased region" description="Low complexity" evidence="1">
    <location>
        <begin position="38"/>
        <end position="50"/>
    </location>
</feature>
<keyword evidence="2" id="KW-1133">Transmembrane helix</keyword>
<feature type="compositionally biased region" description="Low complexity" evidence="1">
    <location>
        <begin position="158"/>
        <end position="184"/>
    </location>
</feature>
<dbReference type="Pfam" id="PF26056">
    <property type="entry name" value="DUF8017"/>
    <property type="match status" value="1"/>
</dbReference>
<evidence type="ECO:0000259" key="3">
    <source>
        <dbReference type="Pfam" id="PF26056"/>
    </source>
</evidence>
<name>A0A9W4MKH2_9ACTN</name>
<feature type="domain" description="DUF8017" evidence="3">
    <location>
        <begin position="206"/>
        <end position="395"/>
    </location>
</feature>
<sequence>MWPGEQQPGDQSGGQQYPSGNSPQQPQGPYGPPPGPYSQPGQQPGYQQPGYPQPAQQPPAPPGQQPQQPYQPTQPYGTGSPYAQPGYQAPGQAPGGYPTPQAWGPPVPGGPDGGRPPGGRNKTTVAVAIGAALAVIAAVVVTVVLVSGKDKKTDAHDTTSPSVTATTSSPTATPTAAPTTQDTGADGGSDGGEDDPRGPAGSNDVTPVIPGWQAVKRQERNSVFDVPPDWTLDSESMSIGYADDAGKPQVAVGAPAYYKKGVCTDGKNSVASATAGTKGGAGASSIQAAAENEARAWAKWAFQENGKGTVSKALNSKAFHNAYGITGWQAQATMTAVPKANKCSSNGIAYAVAWLDPAQAKPTPVVWVLWARQGVPDQITQSVIDKIKSSIRPMKK</sequence>